<dbReference type="SUPFAM" id="SSF144091">
    <property type="entry name" value="Rhomboid-like"/>
    <property type="match status" value="1"/>
</dbReference>
<evidence type="ECO:0000256" key="1">
    <source>
        <dbReference type="ARBA" id="ARBA00004141"/>
    </source>
</evidence>
<evidence type="ECO:0000313" key="9">
    <source>
        <dbReference type="EMBL" id="UOP05097.2"/>
    </source>
</evidence>
<evidence type="ECO:0000256" key="6">
    <source>
        <dbReference type="ARBA" id="ARBA00023136"/>
    </source>
</evidence>
<keyword evidence="9" id="KW-0645">Protease</keyword>
<dbReference type="PANTHER" id="PTHR43731:SF14">
    <property type="entry name" value="PRESENILIN-ASSOCIATED RHOMBOID-LIKE PROTEIN, MITOCHONDRIAL"/>
    <property type="match status" value="1"/>
</dbReference>
<keyword evidence="6 7" id="KW-0472">Membrane</keyword>
<evidence type="ECO:0000256" key="5">
    <source>
        <dbReference type="ARBA" id="ARBA00022989"/>
    </source>
</evidence>
<evidence type="ECO:0000313" key="10">
    <source>
        <dbReference type="Proteomes" id="UP000831534"/>
    </source>
</evidence>
<evidence type="ECO:0000256" key="3">
    <source>
        <dbReference type="ARBA" id="ARBA00022692"/>
    </source>
</evidence>
<comment type="similarity">
    <text evidence="2">Belongs to the peptidase S54 family.</text>
</comment>
<feature type="transmembrane region" description="Helical" evidence="7">
    <location>
        <begin position="84"/>
        <end position="103"/>
    </location>
</feature>
<feature type="transmembrane region" description="Helical" evidence="7">
    <location>
        <begin position="202"/>
        <end position="226"/>
    </location>
</feature>
<feature type="transmembrane region" description="Helical" evidence="7">
    <location>
        <begin position="145"/>
        <end position="164"/>
    </location>
</feature>
<dbReference type="KEGG" id="ckh:LVJ77_02060"/>
<dbReference type="PANTHER" id="PTHR43731">
    <property type="entry name" value="RHOMBOID PROTEASE"/>
    <property type="match status" value="1"/>
</dbReference>
<feature type="domain" description="Peptidase S54 rhomboid" evidence="8">
    <location>
        <begin position="43"/>
        <end position="227"/>
    </location>
</feature>
<dbReference type="AlphaFoldDB" id="A0A8T9MU10"/>
<gene>
    <name evidence="9" type="ORF">LVJ77_02060</name>
</gene>
<evidence type="ECO:0000256" key="4">
    <source>
        <dbReference type="ARBA" id="ARBA00022801"/>
    </source>
</evidence>
<feature type="transmembrane region" description="Helical" evidence="7">
    <location>
        <begin position="171"/>
        <end position="190"/>
    </location>
</feature>
<dbReference type="GO" id="GO:0016020">
    <property type="term" value="C:membrane"/>
    <property type="evidence" value="ECO:0007669"/>
    <property type="project" value="UniProtKB-SubCell"/>
</dbReference>
<keyword evidence="5 7" id="KW-1133">Transmembrane helix</keyword>
<dbReference type="Proteomes" id="UP000831534">
    <property type="component" value="Chromosome"/>
</dbReference>
<dbReference type="RefSeq" id="WP_169718725.1">
    <property type="nucleotide sequence ID" value="NZ_CP091521.1"/>
</dbReference>
<evidence type="ECO:0000256" key="2">
    <source>
        <dbReference type="ARBA" id="ARBA00009045"/>
    </source>
</evidence>
<dbReference type="EMBL" id="CP091521">
    <property type="protein sequence ID" value="UOP05097.2"/>
    <property type="molecule type" value="Genomic_DNA"/>
</dbReference>
<sequence length="238" mass="26335">MLNKHLIHLLIGANVLLFLARFALPDLDALAAQWPVRHPDYRHWQWFTAPFMHKDLLHLLFNMYGLAVFGAPLLQYWGARRFALLYFGGALAGALCYTAWQAYQIEAAADALAAAVSVSPAQFWEALTAGQTGAPAEFWRLLNTYALGASGAVFAVLAAFSLCFGETRLSLLFLPVSFPAKYFVAGLVAYEAFAQVSGFSLFGANIAHLAHIGGALCGWALAWYWLRRPRRRVLRVVK</sequence>
<keyword evidence="10" id="KW-1185">Reference proteome</keyword>
<reference evidence="9" key="1">
    <citation type="journal article" date="2022" name="Res Sq">
        <title>Evolution of multicellular longitudinally dividing oral cavity symbionts (Neisseriaceae).</title>
        <authorList>
            <person name="Nyongesa S."/>
            <person name="Weber P."/>
            <person name="Bernet E."/>
            <person name="Pullido F."/>
            <person name="Nieckarz M."/>
            <person name="Delaby M."/>
            <person name="Nieves C."/>
            <person name="Viehboeck T."/>
            <person name="Krause N."/>
            <person name="Rivera-Millot A."/>
            <person name="Nakamura A."/>
            <person name="Vischer N."/>
            <person name="VanNieuwenhze M."/>
            <person name="Brun Y."/>
            <person name="Cava F."/>
            <person name="Bulgheresi S."/>
            <person name="Veyrier F."/>
        </authorList>
    </citation>
    <scope>NUCLEOTIDE SEQUENCE</scope>
    <source>
        <strain evidence="9">17694</strain>
    </source>
</reference>
<dbReference type="InterPro" id="IPR022764">
    <property type="entry name" value="Peptidase_S54_rhomboid_dom"/>
</dbReference>
<dbReference type="GO" id="GO:0006508">
    <property type="term" value="P:proteolysis"/>
    <property type="evidence" value="ECO:0007669"/>
    <property type="project" value="UniProtKB-KW"/>
</dbReference>
<keyword evidence="4 9" id="KW-0378">Hydrolase</keyword>
<dbReference type="Pfam" id="PF01694">
    <property type="entry name" value="Rhomboid"/>
    <property type="match status" value="1"/>
</dbReference>
<dbReference type="InterPro" id="IPR050925">
    <property type="entry name" value="Rhomboid_protease_S54"/>
</dbReference>
<evidence type="ECO:0000259" key="8">
    <source>
        <dbReference type="Pfam" id="PF01694"/>
    </source>
</evidence>
<dbReference type="InterPro" id="IPR035952">
    <property type="entry name" value="Rhomboid-like_sf"/>
</dbReference>
<reference evidence="9" key="2">
    <citation type="submission" date="2024-09" db="EMBL/GenBank/DDBJ databases">
        <authorList>
            <person name="Veyrier F.J."/>
        </authorList>
    </citation>
    <scope>NUCLEOTIDE SEQUENCE</scope>
    <source>
        <strain evidence="9">17694</strain>
    </source>
</reference>
<organism evidence="9 10">
    <name type="scientific">Conchiformibius kuhniae</name>
    <dbReference type="NCBI Taxonomy" id="211502"/>
    <lineage>
        <taxon>Bacteria</taxon>
        <taxon>Pseudomonadati</taxon>
        <taxon>Pseudomonadota</taxon>
        <taxon>Betaproteobacteria</taxon>
        <taxon>Neisseriales</taxon>
        <taxon>Neisseriaceae</taxon>
        <taxon>Conchiformibius</taxon>
    </lineage>
</organism>
<keyword evidence="3 7" id="KW-0812">Transmembrane</keyword>
<evidence type="ECO:0000256" key="7">
    <source>
        <dbReference type="SAM" id="Phobius"/>
    </source>
</evidence>
<proteinExistence type="inferred from homology"/>
<feature type="transmembrane region" description="Helical" evidence="7">
    <location>
        <begin position="55"/>
        <end position="77"/>
    </location>
</feature>
<comment type="subcellular location">
    <subcellularLocation>
        <location evidence="1">Membrane</location>
        <topology evidence="1">Multi-pass membrane protein</topology>
    </subcellularLocation>
</comment>
<dbReference type="GO" id="GO:0004252">
    <property type="term" value="F:serine-type endopeptidase activity"/>
    <property type="evidence" value="ECO:0007669"/>
    <property type="project" value="InterPro"/>
</dbReference>
<dbReference type="Gene3D" id="1.20.1540.10">
    <property type="entry name" value="Rhomboid-like"/>
    <property type="match status" value="1"/>
</dbReference>
<name>A0A8T9MU10_9NEIS</name>
<accession>A0A8T9MU10</accession>
<dbReference type="EC" id="3.4.21.-" evidence="9"/>
<protein>
    <submittedName>
        <fullName evidence="9">Rhomboid family intramembrane serine protease</fullName>
        <ecNumber evidence="9">3.4.21.-</ecNumber>
    </submittedName>
</protein>